<dbReference type="EMBL" id="CAIIXF020000004">
    <property type="protein sequence ID" value="CAH1782125.1"/>
    <property type="molecule type" value="Genomic_DNA"/>
</dbReference>
<organism evidence="1 2">
    <name type="scientific">Owenia fusiformis</name>
    <name type="common">Polychaete worm</name>
    <dbReference type="NCBI Taxonomy" id="6347"/>
    <lineage>
        <taxon>Eukaryota</taxon>
        <taxon>Metazoa</taxon>
        <taxon>Spiralia</taxon>
        <taxon>Lophotrochozoa</taxon>
        <taxon>Annelida</taxon>
        <taxon>Polychaeta</taxon>
        <taxon>Sedentaria</taxon>
        <taxon>Canalipalpata</taxon>
        <taxon>Sabellida</taxon>
        <taxon>Oweniida</taxon>
        <taxon>Oweniidae</taxon>
        <taxon>Owenia</taxon>
    </lineage>
</organism>
<reference evidence="1" key="1">
    <citation type="submission" date="2022-03" db="EMBL/GenBank/DDBJ databases">
        <authorList>
            <person name="Martin C."/>
        </authorList>
    </citation>
    <scope>NUCLEOTIDE SEQUENCE</scope>
</reference>
<proteinExistence type="predicted"/>
<keyword evidence="2" id="KW-1185">Reference proteome</keyword>
<sequence length="110" mass="12977">MDSGECQLNDKHADMYIKQEDQCNNTEEMDSKAEHDDINIKQEDLNIKLNDVNYQQLQYTNNESTLIQENIYVESTEIKQEPLFGCTTKNETWGRKNKNNEDYVSNEDYV</sequence>
<evidence type="ECO:0000313" key="2">
    <source>
        <dbReference type="Proteomes" id="UP000749559"/>
    </source>
</evidence>
<dbReference type="Proteomes" id="UP000749559">
    <property type="component" value="Unassembled WGS sequence"/>
</dbReference>
<feature type="non-terminal residue" evidence="1">
    <location>
        <position position="110"/>
    </location>
</feature>
<comment type="caution">
    <text evidence="1">The sequence shown here is derived from an EMBL/GenBank/DDBJ whole genome shotgun (WGS) entry which is preliminary data.</text>
</comment>
<dbReference type="AlphaFoldDB" id="A0A8S4NPN1"/>
<protein>
    <submittedName>
        <fullName evidence="1">Uncharacterized protein</fullName>
    </submittedName>
</protein>
<name>A0A8S4NPN1_OWEFU</name>
<evidence type="ECO:0000313" key="1">
    <source>
        <dbReference type="EMBL" id="CAH1782125.1"/>
    </source>
</evidence>
<gene>
    <name evidence="1" type="ORF">OFUS_LOCUS8604</name>
</gene>
<accession>A0A8S4NPN1</accession>